<comment type="caution">
    <text evidence="1">The sequence shown here is derived from an EMBL/GenBank/DDBJ whole genome shotgun (WGS) entry which is preliminary data.</text>
</comment>
<evidence type="ECO:0000313" key="2">
    <source>
        <dbReference type="Proteomes" id="UP000037685"/>
    </source>
</evidence>
<dbReference type="Proteomes" id="UP000037685">
    <property type="component" value="Unassembled WGS sequence"/>
</dbReference>
<dbReference type="PROSITE" id="PS00638">
    <property type="entry name" value="PII_GLNB_CTER"/>
    <property type="match status" value="1"/>
</dbReference>
<dbReference type="InterPro" id="IPR017918">
    <property type="entry name" value="N-reg_PII_CS"/>
</dbReference>
<evidence type="ECO:0000313" key="1">
    <source>
        <dbReference type="EMBL" id="KOX91256.1"/>
    </source>
</evidence>
<gene>
    <name evidence="1" type="primary">glnB_1</name>
    <name evidence="1" type="ORF">BVI061214_00029</name>
</gene>
<dbReference type="InterPro" id="IPR002187">
    <property type="entry name" value="N-reg_PII"/>
</dbReference>
<dbReference type="InterPro" id="IPR011322">
    <property type="entry name" value="N-reg_PII-like_a/b"/>
</dbReference>
<dbReference type="GO" id="GO:0030234">
    <property type="term" value="F:enzyme regulator activity"/>
    <property type="evidence" value="ECO:0007669"/>
    <property type="project" value="InterPro"/>
</dbReference>
<reference evidence="1 2" key="1">
    <citation type="submission" date="2015-07" db="EMBL/GenBank/DDBJ databases">
        <authorList>
            <person name="Noorani M."/>
        </authorList>
    </citation>
    <scope>NUCLEOTIDE SEQUENCE [LARGE SCALE GENOMIC DNA]</scope>
    <source>
        <strain evidence="2">ATCC 25104 / DSM 625 / JCM 10724 / NBRC 103206 / NCIMB 11243 / YT-1</strain>
    </source>
</reference>
<organism evidence="1 2">
    <name type="scientific">Thermus aquaticus</name>
    <dbReference type="NCBI Taxonomy" id="271"/>
    <lineage>
        <taxon>Bacteria</taxon>
        <taxon>Thermotogati</taxon>
        <taxon>Deinococcota</taxon>
        <taxon>Deinococci</taxon>
        <taxon>Thermales</taxon>
        <taxon>Thermaceae</taxon>
        <taxon>Thermus</taxon>
    </lineage>
</organism>
<dbReference type="PROSITE" id="PS51343">
    <property type="entry name" value="PII_GLNB_DOM"/>
    <property type="match status" value="1"/>
</dbReference>
<dbReference type="InterPro" id="IPR015867">
    <property type="entry name" value="N-reg_PII/ATP_PRibTrfase_C"/>
</dbReference>
<dbReference type="GO" id="GO:0006808">
    <property type="term" value="P:regulation of nitrogen utilization"/>
    <property type="evidence" value="ECO:0007669"/>
    <property type="project" value="InterPro"/>
</dbReference>
<dbReference type="PANTHER" id="PTHR30115">
    <property type="entry name" value="NITROGEN REGULATORY PROTEIN P-II"/>
    <property type="match status" value="1"/>
</dbReference>
<proteinExistence type="predicted"/>
<accession>A0A0N1IUF8</accession>
<dbReference type="PANTHER" id="PTHR30115:SF11">
    <property type="entry name" value="NITROGEN REGULATORY PROTEIN P-II HOMOLOG"/>
    <property type="match status" value="1"/>
</dbReference>
<dbReference type="EMBL" id="LHCI01000041">
    <property type="protein sequence ID" value="KOX91256.1"/>
    <property type="molecule type" value="Genomic_DNA"/>
</dbReference>
<protein>
    <submittedName>
        <fullName evidence="1">Nitrogen regulatory protein P-II</fullName>
    </submittedName>
</protein>
<name>A0A0N1IUF8_THEAQ</name>
<dbReference type="GO" id="GO:0005829">
    <property type="term" value="C:cytosol"/>
    <property type="evidence" value="ECO:0007669"/>
    <property type="project" value="TreeGrafter"/>
</dbReference>
<dbReference type="Pfam" id="PF00543">
    <property type="entry name" value="P-II"/>
    <property type="match status" value="1"/>
</dbReference>
<dbReference type="SUPFAM" id="SSF54913">
    <property type="entry name" value="GlnB-like"/>
    <property type="match status" value="1"/>
</dbReference>
<dbReference type="PATRIC" id="fig|271.14.peg.64"/>
<dbReference type="GO" id="GO:0005524">
    <property type="term" value="F:ATP binding"/>
    <property type="evidence" value="ECO:0007669"/>
    <property type="project" value="TreeGrafter"/>
</dbReference>
<dbReference type="Gene3D" id="3.30.70.120">
    <property type="match status" value="1"/>
</dbReference>
<dbReference type="AlphaFoldDB" id="A0A0N1IUF8"/>
<sequence length="43" mass="4673">MEAILKAARTGEVGDGKVFVIPVEKVYRIRTGEEDEAAVTPVQ</sequence>